<sequence length="391" mass="43192">MIWRLENPHPMLKKIGLALLLMLISSATLQAAELPLLDAPAQPLVHAVPSMKMVEQAADHTHAEGIHCQGKDLCPLDAMLAAEGEVPSPQGMPQTGHLQGEHVDPVEAHPFKAKADDKTWAKRKRRPYPKYRTVPQPLKVGKRWSAKRMQSAKAALGKGYKAPPKMKRVKREPTEPTSATRVAKAAAKKAVKKTVPARAIAARPERAAKAQPQVAAQPAAKRKMVDSPSLKRTSPPAESAAKGTQRLAALKPAPVIPAAEPPPAPIAPTSAIPEDPNHAMELLVRAQKALEKRKLSRPLGDNALFYTNRVLDLYSWHPTSRIHAYTMLRRIHRYYMKLAEEALAKKQKKRSARLVGKVRAIFDKYDLRDPSGEVGQHVALLERRLVKLKKK</sequence>
<evidence type="ECO:0000256" key="1">
    <source>
        <dbReference type="SAM" id="MobiDB-lite"/>
    </source>
</evidence>
<feature type="compositionally biased region" description="Low complexity" evidence="1">
    <location>
        <begin position="209"/>
        <end position="219"/>
    </location>
</feature>
<gene>
    <name evidence="3" type="ORF">MAGMO_4054</name>
</gene>
<feature type="compositionally biased region" description="Low complexity" evidence="1">
    <location>
        <begin position="193"/>
        <end position="202"/>
    </location>
</feature>
<keyword evidence="2" id="KW-0732">Signal</keyword>
<reference evidence="3" key="1">
    <citation type="submission" date="2015-04" db="EMBL/GenBank/DDBJ databases">
        <authorList>
            <person name="Syromyatnikov M.Y."/>
            <person name="Popov V.N."/>
        </authorList>
    </citation>
    <scope>NUCLEOTIDE SEQUENCE</scope>
    <source>
        <strain evidence="3">MO-1</strain>
    </source>
</reference>
<organism evidence="3">
    <name type="scientific">Magnetococcus massalia (strain MO-1)</name>
    <dbReference type="NCBI Taxonomy" id="451514"/>
    <lineage>
        <taxon>Bacteria</taxon>
        <taxon>Pseudomonadati</taxon>
        <taxon>Pseudomonadota</taxon>
        <taxon>Magnetococcia</taxon>
        <taxon>Magnetococcales</taxon>
        <taxon>Magnetococcaceae</taxon>
        <taxon>Magnetococcus</taxon>
    </lineage>
</organism>
<name>A0A1S7LMM5_MAGMO</name>
<protein>
    <submittedName>
        <fullName evidence="3">Uncharacterized protein</fullName>
    </submittedName>
</protein>
<dbReference type="AlphaFoldDB" id="A0A1S7LMM5"/>
<accession>A0A1S7LMM5</accession>
<evidence type="ECO:0000256" key="2">
    <source>
        <dbReference type="SAM" id="SignalP"/>
    </source>
</evidence>
<dbReference type="EMBL" id="LO017727">
    <property type="protein sequence ID" value="CRH08182.1"/>
    <property type="molecule type" value="Genomic_DNA"/>
</dbReference>
<evidence type="ECO:0000313" key="3">
    <source>
        <dbReference type="EMBL" id="CRH08182.1"/>
    </source>
</evidence>
<feature type="signal peptide" evidence="2">
    <location>
        <begin position="1"/>
        <end position="31"/>
    </location>
</feature>
<proteinExistence type="predicted"/>
<feature type="region of interest" description="Disordered" evidence="1">
    <location>
        <begin position="153"/>
        <end position="244"/>
    </location>
</feature>
<feature type="chain" id="PRO_5013272517" evidence="2">
    <location>
        <begin position="32"/>
        <end position="391"/>
    </location>
</feature>